<protein>
    <submittedName>
        <fullName evidence="2">LuxR family transcriptional regulator</fullName>
    </submittedName>
</protein>
<dbReference type="InterPro" id="IPR000792">
    <property type="entry name" value="Tscrpt_reg_LuxR_C"/>
</dbReference>
<keyword evidence="3" id="KW-1185">Reference proteome</keyword>
<dbReference type="GO" id="GO:0003677">
    <property type="term" value="F:DNA binding"/>
    <property type="evidence" value="ECO:0007669"/>
    <property type="project" value="InterPro"/>
</dbReference>
<dbReference type="SMART" id="SM00421">
    <property type="entry name" value="HTH_LUXR"/>
    <property type="match status" value="1"/>
</dbReference>
<name>A0A348FZ76_9HYPH</name>
<reference evidence="2 3" key="1">
    <citation type="submission" date="2018-08" db="EMBL/GenBank/DDBJ databases">
        <title>Complete genome sequencing of Blastochloris tepida GI.</title>
        <authorList>
            <person name="Tsukatani Y."/>
            <person name="Mori H."/>
        </authorList>
    </citation>
    <scope>NUCLEOTIDE SEQUENCE [LARGE SCALE GENOMIC DNA]</scope>
    <source>
        <strain evidence="2 3">GI</strain>
    </source>
</reference>
<dbReference type="EMBL" id="AP018907">
    <property type="protein sequence ID" value="BBF92609.1"/>
    <property type="molecule type" value="Genomic_DNA"/>
</dbReference>
<dbReference type="AlphaFoldDB" id="A0A348FZ76"/>
<dbReference type="GO" id="GO:0006355">
    <property type="term" value="P:regulation of DNA-templated transcription"/>
    <property type="evidence" value="ECO:0007669"/>
    <property type="project" value="InterPro"/>
</dbReference>
<feature type="domain" description="HTH luxR-type" evidence="1">
    <location>
        <begin position="299"/>
        <end position="356"/>
    </location>
</feature>
<evidence type="ECO:0000313" key="3">
    <source>
        <dbReference type="Proteomes" id="UP000266934"/>
    </source>
</evidence>
<dbReference type="Proteomes" id="UP000266934">
    <property type="component" value="Chromosome"/>
</dbReference>
<evidence type="ECO:0000313" key="2">
    <source>
        <dbReference type="EMBL" id="BBF92609.1"/>
    </source>
</evidence>
<dbReference type="SUPFAM" id="SSF46894">
    <property type="entry name" value="C-terminal effector domain of the bipartite response regulators"/>
    <property type="match status" value="1"/>
</dbReference>
<gene>
    <name evidence="2" type="ORF">BLTE_12940</name>
</gene>
<dbReference type="InterPro" id="IPR016032">
    <property type="entry name" value="Sig_transdc_resp-reg_C-effctor"/>
</dbReference>
<dbReference type="RefSeq" id="WP_126398610.1">
    <property type="nucleotide sequence ID" value="NZ_AP018907.1"/>
</dbReference>
<organism evidence="2 3">
    <name type="scientific">Blastochloris tepida</name>
    <dbReference type="NCBI Taxonomy" id="2233851"/>
    <lineage>
        <taxon>Bacteria</taxon>
        <taxon>Pseudomonadati</taxon>
        <taxon>Pseudomonadota</taxon>
        <taxon>Alphaproteobacteria</taxon>
        <taxon>Hyphomicrobiales</taxon>
        <taxon>Blastochloridaceae</taxon>
        <taxon>Blastochloris</taxon>
    </lineage>
</organism>
<dbReference type="KEGG" id="blag:BLTE_12940"/>
<evidence type="ECO:0000259" key="1">
    <source>
        <dbReference type="SMART" id="SM00421"/>
    </source>
</evidence>
<proteinExistence type="predicted"/>
<accession>A0A348FZ76</accession>
<dbReference type="OrthoDB" id="7444822at2"/>
<dbReference type="InterPro" id="IPR036388">
    <property type="entry name" value="WH-like_DNA-bd_sf"/>
</dbReference>
<dbReference type="Gene3D" id="1.10.10.10">
    <property type="entry name" value="Winged helix-like DNA-binding domain superfamily/Winged helix DNA-binding domain"/>
    <property type="match status" value="1"/>
</dbReference>
<sequence length="368" mass="39507">MFEADVLVETIYEASVVPEHWPDVLRRIAEYSGCKGGMLVANPHRPDFRWVASENLVAPMTAYARDGWATRNPKPGRLAGLRHPGFVCDSDLFNLQELENEPIYVELSRPHGFWFSVGTMITVPTGDLLVFDIQRADGRPPIEREAVARLDDVRPHLARAALIAARLGLERARAMTATLNGLGLPGAAFGHDGRVLASNPLLDQLPAQFVPRAFGHLALADPAANALLQEALQRVAVRGPVEGVMSFPVPAVDDHPALIAHVLPVRRTAHDLFTGAVALLAATPLSAPQALSEGLLSGLFDLTPAEARVARAVIEGQSVTDYARTVGLSPETTRTQLKSVFAKTGTRRQGELVALLAGKALPPDAQGV</sequence>